<gene>
    <name evidence="6" type="ORF">FC15_GL001433</name>
</gene>
<feature type="binding site" evidence="3">
    <location>
        <position position="56"/>
    </location>
    <ligand>
        <name>substrate</name>
    </ligand>
</feature>
<dbReference type="Gene3D" id="1.10.150.240">
    <property type="entry name" value="Putative phosphatase, domain 2"/>
    <property type="match status" value="1"/>
</dbReference>
<feature type="binding site" evidence="4">
    <location>
        <position position="176"/>
    </location>
    <ligand>
        <name>Mg(2+)</name>
        <dbReference type="ChEBI" id="CHEBI:18420"/>
    </ligand>
</feature>
<name>A0A0R1VXN9_9LACO</name>
<dbReference type="SFLD" id="SFLDG01135">
    <property type="entry name" value="C1.5.6:_HAD__Beta-PGM__Phospha"/>
    <property type="match status" value="1"/>
</dbReference>
<dbReference type="Gene3D" id="3.40.50.1000">
    <property type="entry name" value="HAD superfamily/HAD-like"/>
    <property type="match status" value="1"/>
</dbReference>
<dbReference type="SFLD" id="SFLDG01129">
    <property type="entry name" value="C1.5:_HAD__Beta-PGM__Phosphata"/>
    <property type="match status" value="1"/>
</dbReference>
<dbReference type="SFLD" id="SFLDF00046">
    <property type="entry name" value="beta-phosphoglucomutase"/>
    <property type="match status" value="1"/>
</dbReference>
<evidence type="ECO:0000256" key="4">
    <source>
        <dbReference type="PIRSR" id="PIRSR610972-3"/>
    </source>
</evidence>
<dbReference type="EMBL" id="AZFX01000038">
    <property type="protein sequence ID" value="KRM10456.1"/>
    <property type="molecule type" value="Genomic_DNA"/>
</dbReference>
<dbReference type="CDD" id="cd02598">
    <property type="entry name" value="HAD_BPGM"/>
    <property type="match status" value="1"/>
</dbReference>
<dbReference type="InterPro" id="IPR023198">
    <property type="entry name" value="PGP-like_dom2"/>
</dbReference>
<dbReference type="GO" id="GO:0008801">
    <property type="term" value="F:beta-phosphoglucomutase activity"/>
    <property type="evidence" value="ECO:0007669"/>
    <property type="project" value="InterPro"/>
</dbReference>
<dbReference type="PANTHER" id="PTHR18901">
    <property type="entry name" value="2-DEOXYGLUCOSE-6-PHOSPHATE PHOSPHATASE 2"/>
    <property type="match status" value="1"/>
</dbReference>
<dbReference type="InterPro" id="IPR023214">
    <property type="entry name" value="HAD_sf"/>
</dbReference>
<reference evidence="6 7" key="1">
    <citation type="journal article" date="2015" name="Genome Announc.">
        <title>Expanding the biotechnology potential of lactobacilli through comparative genomics of 213 strains and associated genera.</title>
        <authorList>
            <person name="Sun Z."/>
            <person name="Harris H.M."/>
            <person name="McCann A."/>
            <person name="Guo C."/>
            <person name="Argimon S."/>
            <person name="Zhang W."/>
            <person name="Yang X."/>
            <person name="Jeffery I.B."/>
            <person name="Cooney J.C."/>
            <person name="Kagawa T.F."/>
            <person name="Liu W."/>
            <person name="Song Y."/>
            <person name="Salvetti E."/>
            <person name="Wrobel A."/>
            <person name="Rasinkangas P."/>
            <person name="Parkhill J."/>
            <person name="Rea M.C."/>
            <person name="O'Sullivan O."/>
            <person name="Ritari J."/>
            <person name="Douillard F.P."/>
            <person name="Paul Ross R."/>
            <person name="Yang R."/>
            <person name="Briner A.E."/>
            <person name="Felis G.E."/>
            <person name="de Vos W.M."/>
            <person name="Barrangou R."/>
            <person name="Klaenhammer T.R."/>
            <person name="Caufield P.W."/>
            <person name="Cui Y."/>
            <person name="Zhang H."/>
            <person name="O'Toole P.W."/>
        </authorList>
    </citation>
    <scope>NUCLEOTIDE SEQUENCE [LARGE SCALE GENOMIC DNA]</scope>
    <source>
        <strain evidence="6 7">DSM 17758</strain>
    </source>
</reference>
<keyword evidence="4" id="KW-0460">Magnesium</keyword>
<dbReference type="NCBIfam" id="TIGR01509">
    <property type="entry name" value="HAD-SF-IA-v3"/>
    <property type="match status" value="1"/>
</dbReference>
<comment type="caution">
    <text evidence="6">The sequence shown here is derived from an EMBL/GenBank/DDBJ whole genome shotgun (WGS) entry which is preliminary data.</text>
</comment>
<protein>
    <submittedName>
        <fullName evidence="6">Beta-phosphoglucomutase</fullName>
    </submittedName>
</protein>
<dbReference type="SUPFAM" id="SSF56784">
    <property type="entry name" value="HAD-like"/>
    <property type="match status" value="1"/>
</dbReference>
<organism evidence="6 7">
    <name type="scientific">Lapidilactobacillus concavus DSM 17758</name>
    <dbReference type="NCBI Taxonomy" id="1423735"/>
    <lineage>
        <taxon>Bacteria</taxon>
        <taxon>Bacillati</taxon>
        <taxon>Bacillota</taxon>
        <taxon>Bacilli</taxon>
        <taxon>Lactobacillales</taxon>
        <taxon>Lactobacillaceae</taxon>
        <taxon>Lapidilactobacillus</taxon>
    </lineage>
</organism>
<dbReference type="Proteomes" id="UP000051315">
    <property type="component" value="Unassembled WGS sequence"/>
</dbReference>
<feature type="binding site" evidence="4">
    <location>
        <position position="15"/>
    </location>
    <ligand>
        <name>Mg(2+)</name>
        <dbReference type="ChEBI" id="CHEBI:18420"/>
    </ligand>
</feature>
<feature type="binding site" evidence="3">
    <location>
        <position position="151"/>
    </location>
    <ligand>
        <name>substrate</name>
    </ligand>
</feature>
<proteinExistence type="inferred from homology"/>
<feature type="binding site" evidence="3">
    <location>
        <begin position="120"/>
        <end position="124"/>
    </location>
    <ligand>
        <name>substrate</name>
    </ligand>
</feature>
<dbReference type="InterPro" id="IPR006439">
    <property type="entry name" value="HAD-SF_hydro_IA"/>
</dbReference>
<dbReference type="Pfam" id="PF00702">
    <property type="entry name" value="Hydrolase"/>
    <property type="match status" value="1"/>
</dbReference>
<dbReference type="NCBIfam" id="TIGR01990">
    <property type="entry name" value="bPGM"/>
    <property type="match status" value="1"/>
</dbReference>
<dbReference type="SFLD" id="SFLDS00003">
    <property type="entry name" value="Haloacid_Dehalogenase"/>
    <property type="match status" value="1"/>
</dbReference>
<dbReference type="RefSeq" id="WP_057824296.1">
    <property type="nucleotide sequence ID" value="NZ_AZFX01000038.1"/>
</dbReference>
<feature type="site" description="Important for catalytic activity and assists the phosphoryl transfer reaction to Asp8 by balancing charge and orienting the reacting groups" evidence="5">
    <location>
        <position position="120"/>
    </location>
</feature>
<dbReference type="PRINTS" id="PR00413">
    <property type="entry name" value="HADHALOGNASE"/>
</dbReference>
<feature type="active site" description="Proton donor/acceptor" evidence="2">
    <location>
        <position position="15"/>
    </location>
</feature>
<evidence type="ECO:0000256" key="1">
    <source>
        <dbReference type="ARBA" id="ARBA00006171"/>
    </source>
</evidence>
<feature type="active site" description="Nucleophile" evidence="2">
    <location>
        <position position="13"/>
    </location>
</feature>
<feature type="binding site" evidence="4">
    <location>
        <position position="175"/>
    </location>
    <ligand>
        <name>Mg(2+)</name>
        <dbReference type="ChEBI" id="CHEBI:18420"/>
    </ligand>
</feature>
<dbReference type="PANTHER" id="PTHR18901:SF38">
    <property type="entry name" value="PSEUDOURIDINE-5'-PHOSPHATASE"/>
    <property type="match status" value="1"/>
</dbReference>
<dbReference type="InterPro" id="IPR036412">
    <property type="entry name" value="HAD-like_sf"/>
</dbReference>
<feature type="binding site" evidence="3">
    <location>
        <begin position="13"/>
        <end position="15"/>
    </location>
    <ligand>
        <name>substrate</name>
    </ligand>
</feature>
<comment type="similarity">
    <text evidence="1">Belongs to the HAD-like hydrolase superfamily. CbbY/CbbZ/Gph/YieH family.</text>
</comment>
<dbReference type="NCBIfam" id="TIGR02009">
    <property type="entry name" value="PGMB-YQAB-SF"/>
    <property type="match status" value="1"/>
</dbReference>
<dbReference type="GO" id="GO:0000287">
    <property type="term" value="F:magnesium ion binding"/>
    <property type="evidence" value="ECO:0007669"/>
    <property type="project" value="InterPro"/>
</dbReference>
<keyword evidence="4" id="KW-0479">Metal-binding</keyword>
<dbReference type="PATRIC" id="fig|1423735.3.peg.1481"/>
<evidence type="ECO:0000313" key="7">
    <source>
        <dbReference type="Proteomes" id="UP000051315"/>
    </source>
</evidence>
<feature type="binding site" evidence="3">
    <location>
        <position position="29"/>
    </location>
    <ligand>
        <name>substrate</name>
    </ligand>
</feature>
<feature type="binding site" evidence="3">
    <location>
        <position position="82"/>
    </location>
    <ligand>
        <name>substrate</name>
    </ligand>
</feature>
<feature type="binding site" evidence="4">
    <location>
        <position position="13"/>
    </location>
    <ligand>
        <name>Mg(2+)</name>
        <dbReference type="ChEBI" id="CHEBI:18420"/>
    </ligand>
</feature>
<sequence>MANFDTIKGFAFDLDGVLADTARFHSQAWRQIADELDIPWTEALESGIKGIDRMSSLMLILNSKGVADNYSDEEKEALAKRKNDHYKELISTLTPDDVLPGMHEFLADLKANDLKMSIASASKNAPFILDKLQISDYFVGVVDPSKVKQGKPAPDIFAEAAKILNLPPEQVVGLEDSEAGITSINDAGEISVGIGDALQLHAAKINFPSTKDVTLAQIKAHLNW</sequence>
<dbReference type="InterPro" id="IPR010972">
    <property type="entry name" value="Beta-PGM"/>
</dbReference>
<dbReference type="GO" id="GO:0005975">
    <property type="term" value="P:carbohydrate metabolic process"/>
    <property type="evidence" value="ECO:0007669"/>
    <property type="project" value="InterPro"/>
</dbReference>
<evidence type="ECO:0000256" key="2">
    <source>
        <dbReference type="PIRSR" id="PIRSR610972-1"/>
    </source>
</evidence>
<keyword evidence="7" id="KW-1185">Reference proteome</keyword>
<dbReference type="OrthoDB" id="9797743at2"/>
<feature type="binding site" evidence="3">
    <location>
        <begin position="48"/>
        <end position="53"/>
    </location>
    <ligand>
        <name>substrate</name>
    </ligand>
</feature>
<dbReference type="InterPro" id="IPR010976">
    <property type="entry name" value="B-phosphoglucomutase_hydrolase"/>
</dbReference>
<dbReference type="STRING" id="1423735.FC15_GL001433"/>
<evidence type="ECO:0000313" key="6">
    <source>
        <dbReference type="EMBL" id="KRM10456.1"/>
    </source>
</evidence>
<comment type="cofactor">
    <cofactor evidence="4">
        <name>Mg(2+)</name>
        <dbReference type="ChEBI" id="CHEBI:18420"/>
    </cofactor>
    <text evidence="4">Binds 2 magnesium ions per subunit.</text>
</comment>
<evidence type="ECO:0000256" key="3">
    <source>
        <dbReference type="PIRSR" id="PIRSR610972-2"/>
    </source>
</evidence>
<accession>A0A0R1VXN9</accession>
<dbReference type="AlphaFoldDB" id="A0A0R1VXN9"/>
<evidence type="ECO:0000256" key="5">
    <source>
        <dbReference type="PIRSR" id="PIRSR610972-4"/>
    </source>
</evidence>
<feature type="site" description="Important for catalytic activity and assists the phosphoryl transfer reaction to Asp8 by balancing charge and orienting the reacting groups" evidence="5">
    <location>
        <position position="151"/>
    </location>
</feature>